<dbReference type="RefSeq" id="WP_148951881.1">
    <property type="nucleotide sequence ID" value="NZ_CP043312.1"/>
</dbReference>
<dbReference type="PROSITE" id="PS00963">
    <property type="entry name" value="RIBOSOMAL_S2_2"/>
    <property type="match status" value="1"/>
</dbReference>
<dbReference type="AlphaFoldDB" id="A0A5C0UIE9"/>
<dbReference type="HAMAP" id="MF_00291_B">
    <property type="entry name" value="Ribosomal_uS2_B"/>
    <property type="match status" value="1"/>
</dbReference>
<keyword evidence="8" id="KW-1185">Reference proteome</keyword>
<evidence type="ECO:0000313" key="8">
    <source>
        <dbReference type="Proteomes" id="UP000323844"/>
    </source>
</evidence>
<dbReference type="CDD" id="cd01425">
    <property type="entry name" value="RPS2"/>
    <property type="match status" value="1"/>
</dbReference>
<dbReference type="InterPro" id="IPR005706">
    <property type="entry name" value="Ribosomal_uS2_bac/mit/plastid"/>
</dbReference>
<dbReference type="InterPro" id="IPR023591">
    <property type="entry name" value="Ribosomal_uS2_flav_dom_sf"/>
</dbReference>
<name>A0A5C0UIE9_9RICK</name>
<dbReference type="PANTHER" id="PTHR12534:SF0">
    <property type="entry name" value="SMALL RIBOSOMAL SUBUNIT PROTEIN US2M"/>
    <property type="match status" value="1"/>
</dbReference>
<dbReference type="PROSITE" id="PS00962">
    <property type="entry name" value="RIBOSOMAL_S2_1"/>
    <property type="match status" value="1"/>
</dbReference>
<evidence type="ECO:0000256" key="3">
    <source>
        <dbReference type="ARBA" id="ARBA00023274"/>
    </source>
</evidence>
<dbReference type="Pfam" id="PF00318">
    <property type="entry name" value="Ribosomal_S2"/>
    <property type="match status" value="1"/>
</dbReference>
<dbReference type="PANTHER" id="PTHR12534">
    <property type="entry name" value="30S RIBOSOMAL PROTEIN S2 PROKARYOTIC AND ORGANELLAR"/>
    <property type="match status" value="1"/>
</dbReference>
<accession>A0A5C0UIE9</accession>
<gene>
    <name evidence="5 7" type="primary">rpsB</name>
    <name evidence="7" type="ORF">FZC37_01020</name>
</gene>
<comment type="similarity">
    <text evidence="1 5 6">Belongs to the universal ribosomal protein uS2 family.</text>
</comment>
<evidence type="ECO:0000256" key="1">
    <source>
        <dbReference type="ARBA" id="ARBA00006242"/>
    </source>
</evidence>
<evidence type="ECO:0000256" key="5">
    <source>
        <dbReference type="HAMAP-Rule" id="MF_00291"/>
    </source>
</evidence>
<dbReference type="SUPFAM" id="SSF52313">
    <property type="entry name" value="Ribosomal protein S2"/>
    <property type="match status" value="1"/>
</dbReference>
<organism evidence="7 8">
    <name type="scientific">Candidatus Sneabacter namystus</name>
    <dbReference type="NCBI Taxonomy" id="2601646"/>
    <lineage>
        <taxon>Bacteria</taxon>
        <taxon>Pseudomonadati</taxon>
        <taxon>Pseudomonadota</taxon>
        <taxon>Alphaproteobacteria</taxon>
        <taxon>Rickettsiales</taxon>
        <taxon>Rickettsiaceae</taxon>
        <taxon>Rickettsieae</taxon>
        <taxon>Candidatus Sneabacter</taxon>
    </lineage>
</organism>
<sequence>MQTGVPDFSVKDLFDAGVHLGHSISRWNPKMESYIYGIKGGTHIIDLRKSYFLLSRALRAVKEVANKGGKVLFVGTKQSSRQVIEEYVKLCGHHYVNYRWLGGTLTNWRTILRSIRKLDNLDKILLSEKGFQTYTKKELLKVEKKREKLQLSLSGIRDMKRLPNLLIVLDSVKDSIAISEANKLKIPVVAISDTNSDPDKVDYPVPGNDDSLRSIKLYLELFSRALLTASEEE</sequence>
<proteinExistence type="inferred from homology"/>
<dbReference type="KEGG" id="snay:FZC37_01020"/>
<protein>
    <recommendedName>
        <fullName evidence="4 5">Small ribosomal subunit protein uS2</fullName>
    </recommendedName>
</protein>
<dbReference type="NCBIfam" id="TIGR01011">
    <property type="entry name" value="rpsB_bact"/>
    <property type="match status" value="1"/>
</dbReference>
<evidence type="ECO:0000256" key="2">
    <source>
        <dbReference type="ARBA" id="ARBA00022980"/>
    </source>
</evidence>
<dbReference type="InterPro" id="IPR001865">
    <property type="entry name" value="Ribosomal_uS2"/>
</dbReference>
<dbReference type="GO" id="GO:0015935">
    <property type="term" value="C:small ribosomal subunit"/>
    <property type="evidence" value="ECO:0007669"/>
    <property type="project" value="InterPro"/>
</dbReference>
<dbReference type="PRINTS" id="PR00395">
    <property type="entry name" value="RIBOSOMALS2"/>
</dbReference>
<evidence type="ECO:0000256" key="6">
    <source>
        <dbReference type="RuleBase" id="RU003631"/>
    </source>
</evidence>
<dbReference type="OrthoDB" id="9808036at2"/>
<dbReference type="Gene3D" id="1.10.287.610">
    <property type="entry name" value="Helix hairpin bin"/>
    <property type="match status" value="1"/>
</dbReference>
<dbReference type="Gene3D" id="3.40.50.10490">
    <property type="entry name" value="Glucose-6-phosphate isomerase like protein, domain 1"/>
    <property type="match status" value="1"/>
</dbReference>
<dbReference type="InterPro" id="IPR018130">
    <property type="entry name" value="Ribosomal_uS2_CS"/>
</dbReference>
<evidence type="ECO:0000256" key="4">
    <source>
        <dbReference type="ARBA" id="ARBA00035256"/>
    </source>
</evidence>
<dbReference type="Proteomes" id="UP000323844">
    <property type="component" value="Chromosome"/>
</dbReference>
<reference evidence="7 8" key="1">
    <citation type="submission" date="2019-08" db="EMBL/GenBank/DDBJ databases">
        <title>Highly reduced genomes of protist endosymbionts show evolutionary convergence.</title>
        <authorList>
            <person name="George E."/>
            <person name="Husnik F."/>
            <person name="Tashyreva D."/>
            <person name="Prokopchuk G."/>
            <person name="Horak A."/>
            <person name="Kwong W.K."/>
            <person name="Lukes J."/>
            <person name="Keeling P.J."/>
        </authorList>
    </citation>
    <scope>NUCLEOTIDE SEQUENCE [LARGE SCALE GENOMIC DNA]</scope>
    <source>
        <strain evidence="7">1621</strain>
    </source>
</reference>
<dbReference type="EMBL" id="CP043312">
    <property type="protein sequence ID" value="QEK39520.1"/>
    <property type="molecule type" value="Genomic_DNA"/>
</dbReference>
<evidence type="ECO:0000313" key="7">
    <source>
        <dbReference type="EMBL" id="QEK39520.1"/>
    </source>
</evidence>
<keyword evidence="2 5" id="KW-0689">Ribosomal protein</keyword>
<keyword evidence="3 5" id="KW-0687">Ribonucleoprotein</keyword>
<dbReference type="GO" id="GO:0003735">
    <property type="term" value="F:structural constituent of ribosome"/>
    <property type="evidence" value="ECO:0007669"/>
    <property type="project" value="InterPro"/>
</dbReference>
<dbReference type="GO" id="GO:0006412">
    <property type="term" value="P:translation"/>
    <property type="evidence" value="ECO:0007669"/>
    <property type="project" value="UniProtKB-UniRule"/>
</dbReference>